<feature type="disulfide bond" evidence="12">
    <location>
        <begin position="85"/>
        <end position="97"/>
    </location>
</feature>
<dbReference type="FunFam" id="2.10.25.10:FF:000067">
    <property type="entry name" value="Laminin subunit gamma 1"/>
    <property type="match status" value="1"/>
</dbReference>
<evidence type="ECO:0000256" key="2">
    <source>
        <dbReference type="ARBA" id="ARBA00022525"/>
    </source>
</evidence>
<dbReference type="AlphaFoldDB" id="A0A6J0J0N0"/>
<dbReference type="InterPro" id="IPR000742">
    <property type="entry name" value="EGF"/>
</dbReference>
<sequence length="1176" mass="127480">MAGRWLLPLACLAASLLPAAPSTRRGEVCDCNGMSRQCAFDWQLLRETGNGYRCLGCRGNTEGARCERCKEGFFRRQERECCLPCHCHPWGSLSPQCDSYGRCSCKPGVMGDKCDRCQPGFEPLSEAGCRRSGQSLQCECDPAGSSGNCRSGRCVCKASAAGERCERCKRHFYNLDARNPMGCSPCFCYGHSATCVSADNHSVHNITSTFQQGAEGWRGVHASSSPAQLQWSPRHRDAFIAARRSEPIYFVAPAKFLGNQQLSYGQTLSFDYRLDRGGLQPSPHDVILEGDGLRVTAAFLPQGEVLPCGVSHTYTFRLDEHPSSKWSPRLNHLEFRRLLGNLTALWIRATFGEYSTGYIDNVTLVSAQPIPGVPAPWVERCECPAAYGGQFCERCAPGYRRDSPGQGPFSICVPCSCQGGGICDPDTGECYSGDENAGSSVSCPFGSYHNPRQPHGCRTCPCSHGQGCSVVPGSEEVTCDHCPPGAAGDNCEYCADGYFGDPVASQPCQLCQCNGNVEPNAVGNCDRQTGECLKCIHNTAGFYCDRCKDGFFGNPLAPDPADKCRACACNSVGAEPLKCRSDGSCICKPGFEGPNCEESECPACYSQVKAQVDLYLQQLAELELLFSGLQGGGGAQSQELERRMQVAEEMLRTILREALSLQASDRSLEGRVTRMNGQGPSSQSRLGEIKATVERLRSLGSQYERQVQETRQLLERARLDLESSGAALRRVNIPVSSLPGGSNQFLMLAQEALRLANSHAQAANTIEQAARAAREDAGQALELLRAAAGGEAAASGSLQGLLGRYEKLQSLAGGLKADADGMASEADKAYQGSLVLLSSLSRLTETDIGSFEGEASRLKQDASALLSLVDTYMAQYKQLQSRTGRWEEETKELLRRQEGERAKLTQLLSRANLAKSTALQAMSAGNATFYQVEQILKSLREFNLQAGDKRREAEDAMRRLPIISSMVTSAREKTDRAEAILGSAASESKAASSAAGEAKEITTGIQEEIAQLKVEANQTADGVLALEKAVAALRREAKEADDEFERKLLEVEADAAVIQETAQEAQRVHDKAGQAGVAVQETLSALEELLRLMNQPGAVDEDGLKQLEMNFSKAKTRSNQLKAEMSELEQTAMLQKARVRTLESNIDEILADIKNLEDIQRSLPPGCYNTKAIELP</sequence>
<evidence type="ECO:0000256" key="8">
    <source>
        <dbReference type="ARBA" id="ARBA00023054"/>
    </source>
</evidence>
<comment type="caution">
    <text evidence="12">Lacks conserved residue(s) required for the propagation of feature annotation.</text>
</comment>
<dbReference type="FunFam" id="2.10.25.10:FF:000533">
    <property type="entry name" value="Laminin subunit gamma 2"/>
    <property type="match status" value="1"/>
</dbReference>
<keyword evidence="5" id="KW-0677">Repeat</keyword>
<keyword evidence="4 14" id="KW-0732">Signal</keyword>
<feature type="domain" description="Laminin EGF-like" evidence="15">
    <location>
        <begin position="138"/>
        <end position="185"/>
    </location>
</feature>
<dbReference type="Gene3D" id="2.10.25.10">
    <property type="entry name" value="Laminin"/>
    <property type="match status" value="4"/>
</dbReference>
<dbReference type="CTD" id="3918"/>
<reference evidence="18" key="1">
    <citation type="submission" date="2025-08" db="UniProtKB">
        <authorList>
            <consortium name="RefSeq"/>
        </authorList>
    </citation>
    <scope>IDENTIFICATION</scope>
</reference>
<keyword evidence="7" id="KW-0130">Cell adhesion</keyword>
<dbReference type="SMART" id="SM00281">
    <property type="entry name" value="LamB"/>
    <property type="match status" value="1"/>
</dbReference>
<dbReference type="PROSITE" id="PS50027">
    <property type="entry name" value="EGF_LAM_2"/>
    <property type="match status" value="3"/>
</dbReference>
<dbReference type="GeneID" id="108508265"/>
<dbReference type="PROSITE" id="PS51115">
    <property type="entry name" value="LAMININ_IVA"/>
    <property type="match status" value="1"/>
</dbReference>
<protein>
    <submittedName>
        <fullName evidence="18">Laminin subunit gamma-2</fullName>
    </submittedName>
</protein>
<feature type="domain" description="Laminin IV type A" evidence="16">
    <location>
        <begin position="212"/>
        <end position="380"/>
    </location>
</feature>
<dbReference type="CDD" id="cd00055">
    <property type="entry name" value="EGF_Lam"/>
    <property type="match status" value="6"/>
</dbReference>
<feature type="disulfide bond" evidence="12">
    <location>
        <begin position="535"/>
        <end position="544"/>
    </location>
</feature>
<feature type="coiled-coil region" evidence="13">
    <location>
        <begin position="887"/>
        <end position="914"/>
    </location>
</feature>
<evidence type="ECO:0000256" key="13">
    <source>
        <dbReference type="SAM" id="Coils"/>
    </source>
</evidence>
<evidence type="ECO:0000313" key="18">
    <source>
        <dbReference type="RefSeq" id="XP_017692420.1"/>
    </source>
</evidence>
<feature type="disulfide bond" evidence="12">
    <location>
        <begin position="156"/>
        <end position="165"/>
    </location>
</feature>
<name>A0A6J0J0N0_9PASS</name>
<feature type="coiled-coil region" evidence="13">
    <location>
        <begin position="1104"/>
        <end position="1159"/>
    </location>
</feature>
<dbReference type="GO" id="GO:0005604">
    <property type="term" value="C:basement membrane"/>
    <property type="evidence" value="ECO:0007669"/>
    <property type="project" value="UniProtKB-SubCell"/>
</dbReference>
<evidence type="ECO:0000256" key="10">
    <source>
        <dbReference type="ARBA" id="ARBA00023180"/>
    </source>
</evidence>
<dbReference type="PRINTS" id="PR00011">
    <property type="entry name" value="EGFLAMININ"/>
</dbReference>
<keyword evidence="11 12" id="KW-0424">Laminin EGF-like domain</keyword>
<keyword evidence="6" id="KW-0084">Basement membrane</keyword>
<evidence type="ECO:0000256" key="11">
    <source>
        <dbReference type="ARBA" id="ARBA00023292"/>
    </source>
</evidence>
<keyword evidence="2" id="KW-0964">Secreted</keyword>
<keyword evidence="10" id="KW-0325">Glycoprotein</keyword>
<evidence type="ECO:0000256" key="14">
    <source>
        <dbReference type="SAM" id="SignalP"/>
    </source>
</evidence>
<accession>A0A6J0J0N0</accession>
<comment type="subcellular location">
    <subcellularLocation>
        <location evidence="1">Secreted</location>
        <location evidence="1">Extracellular space</location>
        <location evidence="1">Extracellular matrix</location>
        <location evidence="1">Basement membrane</location>
    </subcellularLocation>
</comment>
<dbReference type="InterPro" id="IPR000034">
    <property type="entry name" value="Laminin_IV"/>
</dbReference>
<feature type="chain" id="PRO_5027029448" evidence="14">
    <location>
        <begin position="22"/>
        <end position="1176"/>
    </location>
</feature>
<evidence type="ECO:0000256" key="5">
    <source>
        <dbReference type="ARBA" id="ARBA00022737"/>
    </source>
</evidence>
<dbReference type="Pfam" id="PF00052">
    <property type="entry name" value="Laminin_B"/>
    <property type="match status" value="1"/>
</dbReference>
<dbReference type="InterPro" id="IPR002049">
    <property type="entry name" value="LE_dom"/>
</dbReference>
<feature type="domain" description="Laminin EGF-like" evidence="15">
    <location>
        <begin position="85"/>
        <end position="131"/>
    </location>
</feature>
<dbReference type="GO" id="GO:0007411">
    <property type="term" value="P:axon guidance"/>
    <property type="evidence" value="ECO:0007669"/>
    <property type="project" value="TreeGrafter"/>
</dbReference>
<dbReference type="PROSITE" id="PS01248">
    <property type="entry name" value="EGF_LAM_1"/>
    <property type="match status" value="3"/>
</dbReference>
<keyword evidence="9 12" id="KW-1015">Disulfide bond</keyword>
<feature type="signal peptide" evidence="14">
    <location>
        <begin position="1"/>
        <end position="21"/>
    </location>
</feature>
<dbReference type="RefSeq" id="XP_017692420.1">
    <property type="nucleotide sequence ID" value="XM_017836931.1"/>
</dbReference>
<feature type="coiled-coil region" evidence="13">
    <location>
        <begin position="605"/>
        <end position="657"/>
    </location>
</feature>
<organism evidence="17 18">
    <name type="scientific">Lepidothrix coronata</name>
    <name type="common">blue-crowned manakin</name>
    <dbReference type="NCBI Taxonomy" id="321398"/>
    <lineage>
        <taxon>Eukaryota</taxon>
        <taxon>Metazoa</taxon>
        <taxon>Chordata</taxon>
        <taxon>Craniata</taxon>
        <taxon>Vertebrata</taxon>
        <taxon>Euteleostomi</taxon>
        <taxon>Archelosauria</taxon>
        <taxon>Archosauria</taxon>
        <taxon>Dinosauria</taxon>
        <taxon>Saurischia</taxon>
        <taxon>Theropoda</taxon>
        <taxon>Coelurosauria</taxon>
        <taxon>Aves</taxon>
        <taxon>Neognathae</taxon>
        <taxon>Neoaves</taxon>
        <taxon>Telluraves</taxon>
        <taxon>Australaves</taxon>
        <taxon>Passeriformes</taxon>
        <taxon>Pipridae</taxon>
        <taxon>Lepidothrix</taxon>
    </lineage>
</organism>
<dbReference type="GO" id="GO:0009888">
    <property type="term" value="P:tissue development"/>
    <property type="evidence" value="ECO:0007669"/>
    <property type="project" value="TreeGrafter"/>
</dbReference>
<evidence type="ECO:0000259" key="16">
    <source>
        <dbReference type="PROSITE" id="PS51115"/>
    </source>
</evidence>
<feature type="coiled-coil region" evidence="13">
    <location>
        <begin position="1023"/>
        <end position="1054"/>
    </location>
</feature>
<dbReference type="PANTHER" id="PTHR10574:SF313">
    <property type="entry name" value="LAMININ SUBUNIT GAMMA-2"/>
    <property type="match status" value="1"/>
</dbReference>
<dbReference type="Proteomes" id="UP000504624">
    <property type="component" value="Unplaced"/>
</dbReference>
<dbReference type="FunFam" id="2.10.25.10:FF:000174">
    <property type="entry name" value="Laminin subunit gamma-1"/>
    <property type="match status" value="1"/>
</dbReference>
<dbReference type="GO" id="GO:0007155">
    <property type="term" value="P:cell adhesion"/>
    <property type="evidence" value="ECO:0007669"/>
    <property type="project" value="UniProtKB-KW"/>
</dbReference>
<evidence type="ECO:0000256" key="3">
    <source>
        <dbReference type="ARBA" id="ARBA00022530"/>
    </source>
</evidence>
<dbReference type="SUPFAM" id="SSF57196">
    <property type="entry name" value="EGF/Laminin"/>
    <property type="match status" value="4"/>
</dbReference>
<keyword evidence="17" id="KW-1185">Reference proteome</keyword>
<feature type="domain" description="Laminin EGF-like" evidence="15">
    <location>
        <begin position="511"/>
        <end position="566"/>
    </location>
</feature>
<keyword evidence="8 13" id="KW-0175">Coiled coil</keyword>
<evidence type="ECO:0000313" key="17">
    <source>
        <dbReference type="Proteomes" id="UP000504624"/>
    </source>
</evidence>
<dbReference type="Pfam" id="PF00053">
    <property type="entry name" value="EGF_laminin"/>
    <property type="match status" value="7"/>
</dbReference>
<keyword evidence="3" id="KW-0272">Extracellular matrix</keyword>
<evidence type="ECO:0000256" key="7">
    <source>
        <dbReference type="ARBA" id="ARBA00022889"/>
    </source>
</evidence>
<evidence type="ECO:0000259" key="15">
    <source>
        <dbReference type="PROSITE" id="PS50027"/>
    </source>
</evidence>
<dbReference type="PANTHER" id="PTHR10574">
    <property type="entry name" value="NETRIN/LAMININ-RELATED"/>
    <property type="match status" value="1"/>
</dbReference>
<dbReference type="OrthoDB" id="430826at2759"/>
<dbReference type="GO" id="GO:0009887">
    <property type="term" value="P:animal organ morphogenesis"/>
    <property type="evidence" value="ECO:0007669"/>
    <property type="project" value="TreeGrafter"/>
</dbReference>
<dbReference type="InterPro" id="IPR050440">
    <property type="entry name" value="Laminin/Netrin_ECM"/>
</dbReference>
<dbReference type="SMART" id="SM00181">
    <property type="entry name" value="EGF"/>
    <property type="match status" value="6"/>
</dbReference>
<feature type="disulfide bond" evidence="12">
    <location>
        <begin position="105"/>
        <end position="114"/>
    </location>
</feature>
<evidence type="ECO:0000256" key="6">
    <source>
        <dbReference type="ARBA" id="ARBA00022869"/>
    </source>
</evidence>
<dbReference type="Gene3D" id="2.170.300.10">
    <property type="entry name" value="Tie2 ligand-binding domain superfamily"/>
    <property type="match status" value="1"/>
</dbReference>
<evidence type="ECO:0000256" key="9">
    <source>
        <dbReference type="ARBA" id="ARBA00023157"/>
    </source>
</evidence>
<dbReference type="SMART" id="SM00180">
    <property type="entry name" value="EGF_Lam"/>
    <property type="match status" value="7"/>
</dbReference>
<evidence type="ECO:0000256" key="12">
    <source>
        <dbReference type="PROSITE-ProRule" id="PRU00460"/>
    </source>
</evidence>
<gene>
    <name evidence="18" type="primary">LAMC2</name>
</gene>
<evidence type="ECO:0000256" key="4">
    <source>
        <dbReference type="ARBA" id="ARBA00022729"/>
    </source>
</evidence>
<evidence type="ECO:0000256" key="1">
    <source>
        <dbReference type="ARBA" id="ARBA00004302"/>
    </source>
</evidence>
<proteinExistence type="predicted"/>